<dbReference type="Proteomes" id="UP000828390">
    <property type="component" value="Unassembled WGS sequence"/>
</dbReference>
<feature type="compositionally biased region" description="Basic and acidic residues" evidence="1">
    <location>
        <begin position="11"/>
        <end position="20"/>
    </location>
</feature>
<dbReference type="EMBL" id="JAIWYP010000003">
    <property type="protein sequence ID" value="KAH3847114.1"/>
    <property type="molecule type" value="Genomic_DNA"/>
</dbReference>
<evidence type="ECO:0000313" key="3">
    <source>
        <dbReference type="Proteomes" id="UP000828390"/>
    </source>
</evidence>
<sequence length="218" mass="23599">MLAVASQSSGTEEHPSRSRAPEPMFESTPYLNQDQMKAELASQISDLEAEITRWEEFPGIWSDFLPQFAKPLFPKRLLFQPDPVVVTGMPILSDVAPSVSAPPQSLGLPQMRAGRADYNVPAKFRETSAEYLGHFRAPRSPPAAIMRPCPTHFTMPSNQPFASGVSLYNNQPVVSGVSLYNTQSVASGVSLPSNQPVVSGVSLFNNQPVASGVSLLNN</sequence>
<feature type="region of interest" description="Disordered" evidence="1">
    <location>
        <begin position="1"/>
        <end position="30"/>
    </location>
</feature>
<protein>
    <submittedName>
        <fullName evidence="2">Uncharacterized protein</fullName>
    </submittedName>
</protein>
<reference evidence="2" key="1">
    <citation type="journal article" date="2019" name="bioRxiv">
        <title>The Genome of the Zebra Mussel, Dreissena polymorpha: A Resource for Invasive Species Research.</title>
        <authorList>
            <person name="McCartney M.A."/>
            <person name="Auch B."/>
            <person name="Kono T."/>
            <person name="Mallez S."/>
            <person name="Zhang Y."/>
            <person name="Obille A."/>
            <person name="Becker A."/>
            <person name="Abrahante J.E."/>
            <person name="Garbe J."/>
            <person name="Badalamenti J.P."/>
            <person name="Herman A."/>
            <person name="Mangelson H."/>
            <person name="Liachko I."/>
            <person name="Sullivan S."/>
            <person name="Sone E.D."/>
            <person name="Koren S."/>
            <person name="Silverstein K.A.T."/>
            <person name="Beckman K.B."/>
            <person name="Gohl D.M."/>
        </authorList>
    </citation>
    <scope>NUCLEOTIDE SEQUENCE</scope>
    <source>
        <strain evidence="2">Duluth1</strain>
        <tissue evidence="2">Whole animal</tissue>
    </source>
</reference>
<accession>A0A9D4KWX9</accession>
<proteinExistence type="predicted"/>
<keyword evidence="3" id="KW-1185">Reference proteome</keyword>
<comment type="caution">
    <text evidence="2">The sequence shown here is derived from an EMBL/GenBank/DDBJ whole genome shotgun (WGS) entry which is preliminary data.</text>
</comment>
<name>A0A9D4KWX9_DREPO</name>
<gene>
    <name evidence="2" type="ORF">DPMN_089428</name>
</gene>
<dbReference type="AlphaFoldDB" id="A0A9D4KWX9"/>
<evidence type="ECO:0000256" key="1">
    <source>
        <dbReference type="SAM" id="MobiDB-lite"/>
    </source>
</evidence>
<reference evidence="2" key="2">
    <citation type="submission" date="2020-11" db="EMBL/GenBank/DDBJ databases">
        <authorList>
            <person name="McCartney M.A."/>
            <person name="Auch B."/>
            <person name="Kono T."/>
            <person name="Mallez S."/>
            <person name="Becker A."/>
            <person name="Gohl D.M."/>
            <person name="Silverstein K.A.T."/>
            <person name="Koren S."/>
            <person name="Bechman K.B."/>
            <person name="Herman A."/>
            <person name="Abrahante J.E."/>
            <person name="Garbe J."/>
        </authorList>
    </citation>
    <scope>NUCLEOTIDE SEQUENCE</scope>
    <source>
        <strain evidence="2">Duluth1</strain>
        <tissue evidence="2">Whole animal</tissue>
    </source>
</reference>
<evidence type="ECO:0000313" key="2">
    <source>
        <dbReference type="EMBL" id="KAH3847114.1"/>
    </source>
</evidence>
<organism evidence="2 3">
    <name type="scientific">Dreissena polymorpha</name>
    <name type="common">Zebra mussel</name>
    <name type="synonym">Mytilus polymorpha</name>
    <dbReference type="NCBI Taxonomy" id="45954"/>
    <lineage>
        <taxon>Eukaryota</taxon>
        <taxon>Metazoa</taxon>
        <taxon>Spiralia</taxon>
        <taxon>Lophotrochozoa</taxon>
        <taxon>Mollusca</taxon>
        <taxon>Bivalvia</taxon>
        <taxon>Autobranchia</taxon>
        <taxon>Heteroconchia</taxon>
        <taxon>Euheterodonta</taxon>
        <taxon>Imparidentia</taxon>
        <taxon>Neoheterodontei</taxon>
        <taxon>Myida</taxon>
        <taxon>Dreissenoidea</taxon>
        <taxon>Dreissenidae</taxon>
        <taxon>Dreissena</taxon>
    </lineage>
</organism>
<feature type="compositionally biased region" description="Polar residues" evidence="1">
    <location>
        <begin position="1"/>
        <end position="10"/>
    </location>
</feature>